<evidence type="ECO:0000313" key="1">
    <source>
        <dbReference type="EMBL" id="CRF31758.1"/>
    </source>
</evidence>
<dbReference type="InterPro" id="IPR019657">
    <property type="entry name" value="ComFB"/>
</dbReference>
<proteinExistence type="predicted"/>
<dbReference type="AlphaFoldDB" id="A0A0G4K3X8"/>
<evidence type="ECO:0000313" key="2">
    <source>
        <dbReference type="Proteomes" id="UP000043763"/>
    </source>
</evidence>
<dbReference type="Pfam" id="PF10719">
    <property type="entry name" value="ComFB"/>
    <property type="match status" value="1"/>
</dbReference>
<dbReference type="Proteomes" id="UP000043763">
    <property type="component" value="Unassembled WGS sequence"/>
</dbReference>
<dbReference type="EMBL" id="CVLB01000001">
    <property type="protein sequence ID" value="CRF31758.1"/>
    <property type="molecule type" value="Genomic_DNA"/>
</dbReference>
<organism evidence="1 2">
    <name type="scientific">Brachyspira suanatina</name>
    <dbReference type="NCBI Taxonomy" id="381802"/>
    <lineage>
        <taxon>Bacteria</taxon>
        <taxon>Pseudomonadati</taxon>
        <taxon>Spirochaetota</taxon>
        <taxon>Spirochaetia</taxon>
        <taxon>Brachyspirales</taxon>
        <taxon>Brachyspiraceae</taxon>
        <taxon>Brachyspira</taxon>
    </lineage>
</organism>
<accession>A0A0G4K3X8</accession>
<name>A0A0G4K3X8_9SPIR</name>
<keyword evidence="2" id="KW-1185">Reference proteome</keyword>
<dbReference type="OrthoDB" id="357845at2"/>
<gene>
    <name evidence="1" type="ORF">BRSU_0352</name>
</gene>
<dbReference type="RefSeq" id="WP_048593497.1">
    <property type="nucleotide sequence ID" value="NZ_CVLB01000001.1"/>
</dbReference>
<protein>
    <submittedName>
        <fullName evidence="1">Late competence development protein ComFB</fullName>
    </submittedName>
</protein>
<sequence>MYLVNLMEQKVSKLADSYLREKNIPVNTNMRMDIIAYTLNRVQPQYVTSARGVLHSYNKDPIQSNTEILSIIADACEIVTRRKENTLLESVPSIDESGYYLTYPSIMGNITASNNFERIENALVYIFSEGKILEGYGVNFPNPAIVSSNVPGKFMFCFMPKKVDSNAEVEIKLDIVVESEKFMQYENVLTFKLKPSYYNAGDMPLFSIEEVNDIILIENHNIPS</sequence>
<reference evidence="2" key="1">
    <citation type="submission" date="2015-04" db="EMBL/GenBank/DDBJ databases">
        <authorList>
            <person name="Mushtaq Mamoona"/>
        </authorList>
    </citation>
    <scope>NUCLEOTIDE SEQUENCE [LARGE SCALE GENOMIC DNA]</scope>
    <source>
        <strain evidence="2">AN4859/03</strain>
    </source>
</reference>